<comment type="caution">
    <text evidence="4">The sequence shown here is derived from an EMBL/GenBank/DDBJ whole genome shotgun (WGS) entry which is preliminary data.</text>
</comment>
<dbReference type="InterPro" id="IPR046864">
    <property type="entry name" value="VasX_N"/>
</dbReference>
<keyword evidence="2" id="KW-1133">Transmembrane helix</keyword>
<keyword evidence="2" id="KW-0472">Membrane</keyword>
<dbReference type="Proteomes" id="UP000291600">
    <property type="component" value="Unassembled WGS sequence"/>
</dbReference>
<accession>A0ABD7PYU5</accession>
<gene>
    <name evidence="4" type="ORF">EYY96_21650</name>
</gene>
<evidence type="ECO:0000259" key="3">
    <source>
        <dbReference type="Pfam" id="PF20249"/>
    </source>
</evidence>
<feature type="region of interest" description="Disordered" evidence="1">
    <location>
        <begin position="1"/>
        <end position="25"/>
    </location>
</feature>
<organism evidence="4 5">
    <name type="scientific">Hafnia alvei</name>
    <dbReference type="NCBI Taxonomy" id="569"/>
    <lineage>
        <taxon>Bacteria</taxon>
        <taxon>Pseudomonadati</taxon>
        <taxon>Pseudomonadota</taxon>
        <taxon>Gammaproteobacteria</taxon>
        <taxon>Enterobacterales</taxon>
        <taxon>Hafniaceae</taxon>
        <taxon>Hafnia</taxon>
    </lineage>
</organism>
<evidence type="ECO:0000313" key="5">
    <source>
        <dbReference type="Proteomes" id="UP000291600"/>
    </source>
</evidence>
<dbReference type="AlphaFoldDB" id="A0ABD7PYU5"/>
<sequence>MDKMDQAMQAADDSTSGSTEVGAYESPCDSDIKPIYPVRYAYANFFESTLQYAFPPQDIQTLLSTTTVSDAMGYVVRLLRPGWIYIKDEDFGTFSIFKYEQQEKTINGKNQCVERYRKFIFKNGNDASDGVIPESGARGEGYYFAFVSKKVSNISIVYSEHEWHANVINAINGDKKLRQKSMQSINLDEDKSLYALEATEANFTRLIEDYRHKQQRVLTLSNKGHSNDLGDMGIDILTTQESYWMDADGIGKEIRSKLCYGEKARIVVLFDPVGRQKEIVQAHRILIQWQQQFLAENHYPLTIGGFVEQLKNSDNEDIQKAVKNGINQDNWNHYWLEIKQEQETYLERQRMFSKLYEQFMMSPLVTNCVGGLDSYFKYFFTLTPSPKTQQDEFNKLIDIASEIFISVTDSEPGKTALEKVISDAADSQRSFSEEHNVWGVLWNTLVPVLTQPQEQISWAEKSLKAVDRLFQGLAPILGSAMYGDTWLARTTSSLSKAAIQQIKKRVPMLLHIMGIEILPDEEIFTREQLNQLVERIKQNHANFAKGAASESDIYSKIAHDRMPVANKLFDWEHALPDANDAIRLRLPLVGVIAPQGNKFSFENAIGYTETAPRALLLLFDTGFSGLSAFGNYTTLSSLAEQTSDYEKADPLTRGNVAYTQIKAAAAIISLTVDVFTISKNVTQLSSRVIQKIPTAVARQLAPKLGAMSQALEEGAIKIAVTGALAAVNFLSAAVAAMDTYDAYQQGNTGEAVSEGMLTLAFTIFGGIAVAALMGITAPVWLTISAFTLLIGGTLGVMFTSRSALENILYNCFWGAGKQYGFWSRVRGSIQSQLEKTKEEKMKDETNKLLLIESYEFINLFSMPNLEIIGNSKWFKIGYDEKITYKFILPNYEAGVSDVIYCFYTNTPSPGTYQYNRHPDEKLNQLFDKIRKSKETSIETKDGITTVSIPMKAGSVYYSQLEWYYSPSPELIVPMRVLNSKGEISGEYIIGMIDEKVK</sequence>
<feature type="transmembrane region" description="Helical" evidence="2">
    <location>
        <begin position="718"/>
        <end position="740"/>
    </location>
</feature>
<evidence type="ECO:0000256" key="1">
    <source>
        <dbReference type="SAM" id="MobiDB-lite"/>
    </source>
</evidence>
<evidence type="ECO:0000313" key="4">
    <source>
        <dbReference type="EMBL" id="TBL65235.1"/>
    </source>
</evidence>
<feature type="compositionally biased region" description="Low complexity" evidence="1">
    <location>
        <begin position="1"/>
        <end position="13"/>
    </location>
</feature>
<keyword evidence="2" id="KW-0812">Transmembrane</keyword>
<reference evidence="4 5" key="1">
    <citation type="submission" date="2019-02" db="EMBL/GenBank/DDBJ databases">
        <title>Comparative genomic analysis of the Hafnia genus genomes.</title>
        <authorList>
            <person name="Zhiqiu Y."/>
            <person name="Chao Y."/>
            <person name="Yuhui D."/>
            <person name="Di H."/>
            <person name="Bin L."/>
        </authorList>
    </citation>
    <scope>NUCLEOTIDE SEQUENCE [LARGE SCALE GENOMIC DNA]</scope>
    <source>
        <strain evidence="4 5">PCM_1210</strain>
    </source>
</reference>
<feature type="transmembrane region" description="Helical" evidence="2">
    <location>
        <begin position="752"/>
        <end position="773"/>
    </location>
</feature>
<dbReference type="EMBL" id="SITJ01000079">
    <property type="protein sequence ID" value="TBL65235.1"/>
    <property type="molecule type" value="Genomic_DNA"/>
</dbReference>
<proteinExistence type="predicted"/>
<evidence type="ECO:0000256" key="2">
    <source>
        <dbReference type="SAM" id="Phobius"/>
    </source>
</evidence>
<name>A0ABD7PYU5_HAFAL</name>
<dbReference type="CDD" id="cd20706">
    <property type="entry name" value="MIX_II"/>
    <property type="match status" value="1"/>
</dbReference>
<dbReference type="Pfam" id="PF20249">
    <property type="entry name" value="VasX_N"/>
    <property type="match status" value="1"/>
</dbReference>
<feature type="domain" description="Toxin VasX N-terminal region" evidence="3">
    <location>
        <begin position="28"/>
        <end position="189"/>
    </location>
</feature>
<protein>
    <recommendedName>
        <fullName evidence="3">Toxin VasX N-terminal region domain-containing protein</fullName>
    </recommendedName>
</protein>
<dbReference type="RefSeq" id="WP_130971701.1">
    <property type="nucleotide sequence ID" value="NZ_SITJ01000079.1"/>
</dbReference>